<reference evidence="2 3" key="1">
    <citation type="submission" date="2024-09" db="EMBL/GenBank/DDBJ databases">
        <title>Floridaenema gen nov. (Aerosakkonemataceae, Aerosakkonematales ord. nov., Cyanobacteria) from benthic tropical and subtropical fresh waters, with the description of four new species.</title>
        <authorList>
            <person name="Moretto J.A."/>
            <person name="Berthold D.E."/>
            <person name="Lefler F.W."/>
            <person name="Huang I.-S."/>
            <person name="Laughinghouse H. IV."/>
        </authorList>
    </citation>
    <scope>NUCLEOTIDE SEQUENCE [LARGE SCALE GENOMIC DNA]</scope>
    <source>
        <strain evidence="2 3">BLCC-F46</strain>
    </source>
</reference>
<dbReference type="EMBL" id="JBHFNQ010000103">
    <property type="protein sequence ID" value="MFB2877830.1"/>
    <property type="molecule type" value="Genomic_DNA"/>
</dbReference>
<feature type="transmembrane region" description="Helical" evidence="1">
    <location>
        <begin position="851"/>
        <end position="868"/>
    </location>
</feature>
<evidence type="ECO:0008006" key="4">
    <source>
        <dbReference type="Google" id="ProtNLM"/>
    </source>
</evidence>
<evidence type="ECO:0000256" key="1">
    <source>
        <dbReference type="SAM" id="Phobius"/>
    </source>
</evidence>
<gene>
    <name evidence="2" type="ORF">ACE1CC_13325</name>
</gene>
<accession>A0ABV4X4X6</accession>
<proteinExistence type="predicted"/>
<keyword evidence="1" id="KW-0812">Transmembrane</keyword>
<evidence type="ECO:0000313" key="2">
    <source>
        <dbReference type="EMBL" id="MFB2877830.1"/>
    </source>
</evidence>
<comment type="caution">
    <text evidence="2">The sequence shown here is derived from an EMBL/GenBank/DDBJ whole genome shotgun (WGS) entry which is preliminary data.</text>
</comment>
<keyword evidence="3" id="KW-1185">Reference proteome</keyword>
<feature type="transmembrane region" description="Helical" evidence="1">
    <location>
        <begin position="826"/>
        <end position="845"/>
    </location>
</feature>
<sequence>MQKVEEMAMPQWLRIGKMRIILIIFTAILTILLQAPLLTAVTANLPPSQYSYTIKAPFNQPSYYPITAEVPANFRPVSDWVGRLILPSKERYQEFAKTNQETDWAWFEVEVAPANEKNLIGKTVRLAWSQEPLVQAYVNKASRNTRFPASVQQSYENGVIHPMRLNNRDRVGPLQSLAGAHSIDDVTVILPGKVVVSDPRLLEEVGDLKLDPRLLEEVGDLKGDLGNNSITTLRINQEPIQETGRYYGLVKFLELVPQKPQDLPQLCPGKPPCASDLMRVQHYNIETGKFDGAIEIVRIPQQPPDNQGIFNMTTRDLVNSPEGKAGWYIYGADDRKGVFTVQAMQPRSLIQVKPQETISGFNPGLKFINFQNWQDVEKKKGTVESILLTGKTDGTYKDWKIGDRTLVMHLYGGKGGTYRNAEKFAFGTYTGHFSFGVAEVVRDVFTNEPIFNIDYFQVYGNGGDGTLSGFQTWANYMGNMRRGFMGVRPVSDVLIKLDTLTKEYDFGGTKLSLFNELMGELSLVAARYRIGDGTGDSSITSATSCVQDSAQAIFLTLYRFQQKIEKNPQIVQWMKDNPNNPTTKRFQDLVKLAKDLAKQLTPMGVVRWDWQWNADVLTGVRSDKEFISINDFKPRNLLTGLISWRTALPRQAFDEFSMLFLNNDAELWFLRTNQIGGKDPNLAPLEPTLILGAWKLPFTNIPIFSYLVTRTFGGVTIPSEIDWLKTLGMLVIFGAIAIPIGFTKNFLDWQPLATPWYHQLATTIKLLFVPALVQEYLFRVLLLPYPKDWFSPLIWWSWGFLGLGIYVGFHLILAKWFGRSTFANPVFLLLITLLGLACTINYYFIGSLWTITFMHWVAVTVWWLFLGGKGRSN</sequence>
<dbReference type="RefSeq" id="WP_413270922.1">
    <property type="nucleotide sequence ID" value="NZ_JBHFNQ010000103.1"/>
</dbReference>
<dbReference type="Proteomes" id="UP001576774">
    <property type="component" value="Unassembled WGS sequence"/>
</dbReference>
<feature type="transmembrane region" description="Helical" evidence="1">
    <location>
        <begin position="793"/>
        <end position="814"/>
    </location>
</feature>
<organism evidence="2 3">
    <name type="scientific">Floridaenema aerugineum BLCC-F46</name>
    <dbReference type="NCBI Taxonomy" id="3153654"/>
    <lineage>
        <taxon>Bacteria</taxon>
        <taxon>Bacillati</taxon>
        <taxon>Cyanobacteriota</taxon>
        <taxon>Cyanophyceae</taxon>
        <taxon>Oscillatoriophycideae</taxon>
        <taxon>Aerosakkonematales</taxon>
        <taxon>Aerosakkonemataceae</taxon>
        <taxon>Floridanema</taxon>
        <taxon>Floridanema aerugineum</taxon>
    </lineage>
</organism>
<name>A0ABV4X4X6_9CYAN</name>
<protein>
    <recommendedName>
        <fullName evidence="4">Abortive infection protein</fullName>
    </recommendedName>
</protein>
<keyword evidence="1" id="KW-1133">Transmembrane helix</keyword>
<evidence type="ECO:0000313" key="3">
    <source>
        <dbReference type="Proteomes" id="UP001576774"/>
    </source>
</evidence>
<feature type="transmembrane region" description="Helical" evidence="1">
    <location>
        <begin position="755"/>
        <end position="773"/>
    </location>
</feature>
<feature type="transmembrane region" description="Helical" evidence="1">
    <location>
        <begin position="723"/>
        <end position="743"/>
    </location>
</feature>
<keyword evidence="1" id="KW-0472">Membrane</keyword>